<reference evidence="5 6" key="1">
    <citation type="submission" date="2013-08" db="EMBL/GenBank/DDBJ databases">
        <authorList>
            <person name="Durkin A.S."/>
            <person name="Haft D.R."/>
            <person name="McCorrison J."/>
            <person name="Torralba M."/>
            <person name="Gillis M."/>
            <person name="Haft D.H."/>
            <person name="Methe B."/>
            <person name="Sutton G."/>
            <person name="Nelson K.E."/>
        </authorList>
    </citation>
    <scope>NUCLEOTIDE SEQUENCE [LARGE SCALE GENOMIC DNA]</scope>
    <source>
        <strain evidence="5 6">F0195</strain>
    </source>
</reference>
<keyword evidence="2 5" id="KW-0378">Hydrolase</keyword>
<dbReference type="PROSITE" id="PS00653">
    <property type="entry name" value="GLYCOSYL_HYDROL_F1_2"/>
    <property type="match status" value="1"/>
</dbReference>
<dbReference type="PRINTS" id="PR00131">
    <property type="entry name" value="GLHYDRLASE1"/>
</dbReference>
<dbReference type="InterPro" id="IPR001360">
    <property type="entry name" value="Glyco_hydro_1"/>
</dbReference>
<evidence type="ECO:0000256" key="4">
    <source>
        <dbReference type="RuleBase" id="RU003690"/>
    </source>
</evidence>
<dbReference type="PANTHER" id="PTHR10353:SF85">
    <property type="entry name" value="ARYL-PHOSPHO-BETA-D-GLUCOSIDASE BGLA"/>
    <property type="match status" value="1"/>
</dbReference>
<dbReference type="GO" id="GO:0005829">
    <property type="term" value="C:cytosol"/>
    <property type="evidence" value="ECO:0007669"/>
    <property type="project" value="TreeGrafter"/>
</dbReference>
<dbReference type="Gene3D" id="3.20.20.80">
    <property type="entry name" value="Glycosidases"/>
    <property type="match status" value="1"/>
</dbReference>
<dbReference type="EC" id="3.2.1.86" evidence="5"/>
<dbReference type="EMBL" id="AWEZ01000061">
    <property type="protein sequence ID" value="ERL07007.1"/>
    <property type="molecule type" value="Genomic_DNA"/>
</dbReference>
<name>U2UV48_9ACTN</name>
<gene>
    <name evidence="5" type="primary">bglA</name>
    <name evidence="5" type="ORF">HMPREF1316_1027</name>
</gene>
<evidence type="ECO:0000256" key="3">
    <source>
        <dbReference type="ARBA" id="ARBA00023295"/>
    </source>
</evidence>
<dbReference type="NCBIfam" id="NF007154">
    <property type="entry name" value="PRK09589.1"/>
    <property type="match status" value="1"/>
</dbReference>
<sequence length="479" mass="54914">MAFPRDFLWGGAVAAHQLEGAYAEGGKGLSTADVMTGGAHGVPRKICPEGPVEGAWYPNHEAIDFYHTYKEDIALFAEMGFRCFRTSINWTRLFPEGDEAEPNEEGLRFYDDLFDTLLSHDIQPVITLSHFEIPLGLCTRYGGWRNRRLIDLFARYATTCFERWHDKVTYWMTFNEIDNQFAAQNDVFSWTNSGYLTSGETDRKRTMYQASHYELVASAQAVAAAHAIDPTLKVGCMCSSKLTYPFSSNPDDVLLADDENHAMYLYTDVQVRGTYPNYARRLFEREGYDLDITTQDLSDLRTGTVDYIGWSYYMTHTVKSDVDHDISDSVDNSSSHTVKNPYLRETEWEWTIDPTGMRIQLKRLDERYNGIPQFIVENGIGIVETLDEHDTVEDDARIDYLRSHIEQMRLAVEEDGVNLLGYTPWGCIDLVSFGTGELRKRYGFIYVDRNDDGTGTGRRFKKKSFDWYRRVIASNGEVL</sequence>
<dbReference type="AlphaFoldDB" id="U2UV48"/>
<evidence type="ECO:0000313" key="5">
    <source>
        <dbReference type="EMBL" id="ERL07007.1"/>
    </source>
</evidence>
<evidence type="ECO:0000313" key="6">
    <source>
        <dbReference type="Proteomes" id="UP000016638"/>
    </source>
</evidence>
<proteinExistence type="inferred from homology"/>
<comment type="similarity">
    <text evidence="1 4">Belongs to the glycosyl hydrolase 1 family.</text>
</comment>
<protein>
    <submittedName>
        <fullName evidence="5">Aryl-phospho-beta-D-glucosidase BglA</fullName>
        <ecNumber evidence="5">3.2.1.86</ecNumber>
    </submittedName>
</protein>
<keyword evidence="6" id="KW-1185">Reference proteome</keyword>
<dbReference type="Proteomes" id="UP000016638">
    <property type="component" value="Unassembled WGS sequence"/>
</dbReference>
<dbReference type="FunFam" id="3.20.20.80:FF:000004">
    <property type="entry name" value="Beta-glucosidase 6-phospho-beta-glucosidase"/>
    <property type="match status" value="1"/>
</dbReference>
<dbReference type="RefSeq" id="WP_021726746.1">
    <property type="nucleotide sequence ID" value="NZ_AWEZ01000061.1"/>
</dbReference>
<dbReference type="PATRIC" id="fig|1125712.3.peg.1870"/>
<organism evidence="5 6">
    <name type="scientific">Olsenella profusa F0195</name>
    <dbReference type="NCBI Taxonomy" id="1125712"/>
    <lineage>
        <taxon>Bacteria</taxon>
        <taxon>Bacillati</taxon>
        <taxon>Actinomycetota</taxon>
        <taxon>Coriobacteriia</taxon>
        <taxon>Coriobacteriales</taxon>
        <taxon>Atopobiaceae</taxon>
        <taxon>Olsenella</taxon>
    </lineage>
</organism>
<dbReference type="OrthoDB" id="3182512at2"/>
<dbReference type="eggNOG" id="COG2723">
    <property type="taxonomic scope" value="Bacteria"/>
</dbReference>
<comment type="caution">
    <text evidence="5">The sequence shown here is derived from an EMBL/GenBank/DDBJ whole genome shotgun (WGS) entry which is preliminary data.</text>
</comment>
<dbReference type="GO" id="GO:0008706">
    <property type="term" value="F:6-phospho-beta-glucosidase activity"/>
    <property type="evidence" value="ECO:0007669"/>
    <property type="project" value="UniProtKB-EC"/>
</dbReference>
<dbReference type="PANTHER" id="PTHR10353">
    <property type="entry name" value="GLYCOSYL HYDROLASE"/>
    <property type="match status" value="1"/>
</dbReference>
<dbReference type="InterPro" id="IPR017853">
    <property type="entry name" value="GH"/>
</dbReference>
<dbReference type="GO" id="GO:0016052">
    <property type="term" value="P:carbohydrate catabolic process"/>
    <property type="evidence" value="ECO:0007669"/>
    <property type="project" value="TreeGrafter"/>
</dbReference>
<evidence type="ECO:0000256" key="2">
    <source>
        <dbReference type="ARBA" id="ARBA00022801"/>
    </source>
</evidence>
<dbReference type="InterPro" id="IPR033132">
    <property type="entry name" value="GH_1_N_CS"/>
</dbReference>
<dbReference type="STRING" id="1125712.HMPREF1316_1027"/>
<evidence type="ECO:0000256" key="1">
    <source>
        <dbReference type="ARBA" id="ARBA00010838"/>
    </source>
</evidence>
<dbReference type="SUPFAM" id="SSF51445">
    <property type="entry name" value="(Trans)glycosidases"/>
    <property type="match status" value="1"/>
</dbReference>
<dbReference type="Pfam" id="PF00232">
    <property type="entry name" value="Glyco_hydro_1"/>
    <property type="match status" value="1"/>
</dbReference>
<keyword evidence="3 5" id="KW-0326">Glycosidase</keyword>
<accession>U2UV48</accession>